<evidence type="ECO:0000256" key="1">
    <source>
        <dbReference type="SAM" id="MobiDB-lite"/>
    </source>
</evidence>
<feature type="compositionally biased region" description="Gly residues" evidence="1">
    <location>
        <begin position="273"/>
        <end position="304"/>
    </location>
</feature>
<proteinExistence type="predicted"/>
<protein>
    <recommendedName>
        <fullName evidence="4">Fibronectin type-III domain-containing protein</fullName>
    </recommendedName>
</protein>
<name>A0A512PFL5_9CELL</name>
<evidence type="ECO:0000313" key="2">
    <source>
        <dbReference type="EMBL" id="GEP69983.1"/>
    </source>
</evidence>
<comment type="caution">
    <text evidence="2">The sequence shown here is derived from an EMBL/GenBank/DDBJ whole genome shotgun (WGS) entry which is preliminary data.</text>
</comment>
<gene>
    <name evidence="2" type="ORF">CSO01_26980</name>
</gene>
<sequence length="1986" mass="201627">MFKLVYGVMAAVALAAVAVVVAVQVMHAPSAGYAAPLAGYAYAADGAVVDFPQGATYDGGAATPALVVDHHPSPIDESRVLQLSDSTTTLLGRSVAIAPDQSLTDLPAGTNLRAEGLEGYVATPPGEGAAPMTLVPGTVLKLADERYLLLDSALLCTGASCDVPVATVAVGALVVVVPDDQRVRVCQARVCGDLPTTDGLFARLDSTGALVRWDSEQLLATADAAPMALTQLLVDPDGDPQGAADRGEVALPGTPTPEPSVTSAAGEPSGAGTDAGAGTAAGSGAGSSGSSGAGGASGSTGTAGTGSAASGSLPTALPTFAADVLTPQVVLTAAPDDALGVVVDGTVVDSAHRLQSLSLTVTPQGVDGPVTTLDLLTQTLPWRSGALTPGLTYVVEARGTYLDSAGAATEAVYFQRLVQPGTLSLSTRDVTRTSEQVGFTLTAPTVPAGLDSLRLSWADNGSGTGGAHGTVDVDVAGLLSGSRSTPVTVQGLDPAHSYVFRVDRARVGAATLTSTWTAVLQTAARRATLESVEATFDARAKVFTITQVGFDDPDDTVRQVRYVAFEADDYARRGTSATVKASVSVAGSAAHLPTALALPTSMGQGSYVFVGVLTGNDLFEDYQVASGASDQVGVVSRSAPTAVFALNEAAPSWLDVNYAITNTDLSLLATPPLAAVYELDSSGQRVSDQPVGTLTLDGLDLTQQSLTGTLHLTGLTKSTPYQVEITATYNLGDGPVRAVIGTSTTPYRTIEVTPVTATFITPRSADVTTTSARVTATLSTEARALTGVDLSLYLFGGAGTKVTTVHLDADEVAQLTAPANGWHLFEGLTPNQRYQVKFENGTDGVNVVPIVNAGATTFYARATPPTVTRLSISADGDQVRTRLSGYTDAHSTLTRIVYQLFSGDRPLGDADPGTPLASVTMNKAQLTGSATFDVSTIPGAGHGKTYWTRAVVTYDDHYDTGTITQLSNEPFPGEVTIARTSVTADLQWTSRSAAGTTLHVTIADPDGSVLFDVADPVQVTWTADGRPAVVVPLTDAQRESLRTDGQVSLDVPITGTAGVAVQVAASYALVDAQPVTQGVLQRAYLPALVTEAADGVFGSLTVSTVMTTATTPAQTAAARLDPGALPPGSTLATSVLSTGYQVLAAPTSSVASYVSNRTSAQAFAPSTFTLPVGELTHDGSLRTLRLIADAYYRTGAISGANPARAGDVVYLEVARTSAADPVQYVFSPGGSGTRPVLSGSAGTAFEVLASGTGSAGDLVGVQLRNVQSGLCLLSSSGLVEGPCDAPYPSTFVHQPGGSWTWQTGTGVAFSALGNSLASVSVPATSFTLLSAGHLSLTRDQAGVELRTLAAPTVGTLAGSGVPTDTRVQVTVAVADANQTAVPVVEGTRTSYSTCVVAYEVGGDGQPVLTKAGDPSYPASTCLSATTAADDRLTRTAALAPSVPVTVSGLAAGTTYELRVVGSYDLGVPQPDGSSVVAGAQLAWTSGGPASVRLTTSKSEPVLTTGPSYSWTARCGDPSVTTDIQFQDKSDVTTSVTYRVYKATDLGSRTDAALAAAITDGTIGTLLTGKTAVWSYTDAAAKQPVSGQQSVYRVASTLAMVKAGGKNYLANQNYVVVASLNTSLVTVPVKVVSAVNKNFAALGGNASAVVVRSVATSQASFQITLTDNLGMMLCGAGNVTAGWTVKQGTTVIATGTFTDSMTAVGGADRVLDSGRITTLDVAGALQPGTTYTITPNVVVDNLTTAAAWTWSAAAVSFTTDKKYATTASVTVATSGTTVTVNATGIAPGSGVITGATLSLLKYGKDAYEAAAASGTLPTLVTVDTVDILGALSGRTSGTGATTDVSRSFTLGSAQAYSGYYVGRVTLTYTQTAGAPTSYTSVKESTVPLRYIGGDSVPITLAKQGTSLQITFDPTKFTGPATFTLSSPTSAFAPVTASVPKASLTSPVLLTLPADTSQAMQLVVTDNGTRVASAAGSTLTAMLAGATP</sequence>
<dbReference type="OrthoDB" id="366726at2"/>
<feature type="region of interest" description="Disordered" evidence="1">
    <location>
        <begin position="233"/>
        <end position="311"/>
    </location>
</feature>
<reference evidence="2 3" key="1">
    <citation type="submission" date="2019-07" db="EMBL/GenBank/DDBJ databases">
        <title>Whole genome shotgun sequence of Cellulomonas soli NBRC 109434.</title>
        <authorList>
            <person name="Hosoyama A."/>
            <person name="Uohara A."/>
            <person name="Ohji S."/>
            <person name="Ichikawa N."/>
        </authorList>
    </citation>
    <scope>NUCLEOTIDE SEQUENCE [LARGE SCALE GENOMIC DNA]</scope>
    <source>
        <strain evidence="2 3">NBRC 109434</strain>
    </source>
</reference>
<dbReference type="EMBL" id="BKAL01000010">
    <property type="protein sequence ID" value="GEP69983.1"/>
    <property type="molecule type" value="Genomic_DNA"/>
</dbReference>
<evidence type="ECO:0000313" key="3">
    <source>
        <dbReference type="Proteomes" id="UP000321798"/>
    </source>
</evidence>
<accession>A0A512PFL5</accession>
<organism evidence="2 3">
    <name type="scientific">Cellulomonas soli</name>
    <dbReference type="NCBI Taxonomy" id="931535"/>
    <lineage>
        <taxon>Bacteria</taxon>
        <taxon>Bacillati</taxon>
        <taxon>Actinomycetota</taxon>
        <taxon>Actinomycetes</taxon>
        <taxon>Micrococcales</taxon>
        <taxon>Cellulomonadaceae</taxon>
        <taxon>Cellulomonas</taxon>
    </lineage>
</organism>
<dbReference type="Proteomes" id="UP000321798">
    <property type="component" value="Unassembled WGS sequence"/>
</dbReference>
<evidence type="ECO:0008006" key="4">
    <source>
        <dbReference type="Google" id="ProtNLM"/>
    </source>
</evidence>
<dbReference type="RefSeq" id="WP_146953779.1">
    <property type="nucleotide sequence ID" value="NZ_BAABBJ010000002.1"/>
</dbReference>
<keyword evidence="3" id="KW-1185">Reference proteome</keyword>